<protein>
    <submittedName>
        <fullName evidence="2">DUF1385 domain-containing protein</fullName>
    </submittedName>
</protein>
<feature type="transmembrane region" description="Helical" evidence="1">
    <location>
        <begin position="217"/>
        <end position="238"/>
    </location>
</feature>
<sequence length="294" mass="34064">MKSKKDLVGGQAVYEGVMMRKGIDIAVAVRDPDGQIVVKKERLQPYFKKWTQIPFLRGLMILMDSLFWGIKGLNYSTQVAFKEEEKIDNNWEIGLALLLGFALFVVLFIVLPLLIVRPIERYISSQIIIRLLEGIVRLVIFVLYLFSITKIKEIYRVFQYHGAEHKTVFCYEAGEELTVENCRKYSRFHPRCGTSFLLVVMLVSIVVFAFLGQQPFLLRIISRILLIPVIFSLSYEIIRIGSQHTDSWFWKIILTPGLWMQYFTTKEPDDYQLETAIVALKEVTEKEYASEVGS</sequence>
<evidence type="ECO:0000313" key="2">
    <source>
        <dbReference type="EMBL" id="HGK24311.1"/>
    </source>
</evidence>
<organism evidence="2">
    <name type="scientific">Dictyoglomus thermophilum</name>
    <dbReference type="NCBI Taxonomy" id="14"/>
    <lineage>
        <taxon>Bacteria</taxon>
        <taxon>Pseudomonadati</taxon>
        <taxon>Dictyoglomota</taxon>
        <taxon>Dictyoglomia</taxon>
        <taxon>Dictyoglomales</taxon>
        <taxon>Dictyoglomaceae</taxon>
        <taxon>Dictyoglomus</taxon>
    </lineage>
</organism>
<dbReference type="InterPro" id="IPR010787">
    <property type="entry name" value="DUF1385"/>
</dbReference>
<feature type="transmembrane region" description="Helical" evidence="1">
    <location>
        <begin position="127"/>
        <end position="146"/>
    </location>
</feature>
<dbReference type="EMBL" id="DTDV01000019">
    <property type="protein sequence ID" value="HGK24311.1"/>
    <property type="molecule type" value="Genomic_DNA"/>
</dbReference>
<feature type="transmembrane region" description="Helical" evidence="1">
    <location>
        <begin position="193"/>
        <end position="211"/>
    </location>
</feature>
<feature type="transmembrane region" description="Helical" evidence="1">
    <location>
        <begin position="93"/>
        <end position="115"/>
    </location>
</feature>
<keyword evidence="1" id="KW-0472">Membrane</keyword>
<evidence type="ECO:0000256" key="1">
    <source>
        <dbReference type="SAM" id="Phobius"/>
    </source>
</evidence>
<dbReference type="PANTHER" id="PTHR42867">
    <property type="entry name" value="MEMBRANE PROTEIN-RELATED"/>
    <property type="match status" value="1"/>
</dbReference>
<accession>A0A7C3KSJ3</accession>
<dbReference type="PANTHER" id="PTHR42867:SF1">
    <property type="entry name" value="MEMBRANE PROTEIN-RELATED"/>
    <property type="match status" value="1"/>
</dbReference>
<dbReference type="RefSeq" id="WP_149122888.1">
    <property type="nucleotide sequence ID" value="NZ_VTFL01000003.1"/>
</dbReference>
<dbReference type="Pfam" id="PF07136">
    <property type="entry name" value="DUF1385"/>
    <property type="match status" value="1"/>
</dbReference>
<comment type="caution">
    <text evidence="2">The sequence shown here is derived from an EMBL/GenBank/DDBJ whole genome shotgun (WGS) entry which is preliminary data.</text>
</comment>
<name>A0A7C3KSJ3_DICTH</name>
<proteinExistence type="predicted"/>
<dbReference type="AlphaFoldDB" id="A0A7C3KSJ3"/>
<keyword evidence="1" id="KW-0812">Transmembrane</keyword>
<keyword evidence="1" id="KW-1133">Transmembrane helix</keyword>
<reference evidence="2" key="1">
    <citation type="journal article" date="2020" name="mSystems">
        <title>Genome- and Community-Level Interaction Insights into Carbon Utilization and Element Cycling Functions of Hydrothermarchaeota in Hydrothermal Sediment.</title>
        <authorList>
            <person name="Zhou Z."/>
            <person name="Liu Y."/>
            <person name="Xu W."/>
            <person name="Pan J."/>
            <person name="Luo Z.H."/>
            <person name="Li M."/>
        </authorList>
    </citation>
    <scope>NUCLEOTIDE SEQUENCE [LARGE SCALE GENOMIC DNA]</scope>
    <source>
        <strain evidence="2">SpSt-70</strain>
    </source>
</reference>
<gene>
    <name evidence="2" type="ORF">ENU78_07790</name>
</gene>